<name>A0A1R3I741_9ROSI</name>
<organism evidence="1 2">
    <name type="scientific">Corchorus olitorius</name>
    <dbReference type="NCBI Taxonomy" id="93759"/>
    <lineage>
        <taxon>Eukaryota</taxon>
        <taxon>Viridiplantae</taxon>
        <taxon>Streptophyta</taxon>
        <taxon>Embryophyta</taxon>
        <taxon>Tracheophyta</taxon>
        <taxon>Spermatophyta</taxon>
        <taxon>Magnoliopsida</taxon>
        <taxon>eudicotyledons</taxon>
        <taxon>Gunneridae</taxon>
        <taxon>Pentapetalae</taxon>
        <taxon>rosids</taxon>
        <taxon>malvids</taxon>
        <taxon>Malvales</taxon>
        <taxon>Malvaceae</taxon>
        <taxon>Grewioideae</taxon>
        <taxon>Apeibeae</taxon>
        <taxon>Corchorus</taxon>
    </lineage>
</organism>
<sequence>MRETKSNGIKMKVKEIMAAIVGACLLSTYGLNCVVICLLYPSNVFVVVVLLLGELSLSRSEVFLVESDLEAFDVELRFFNNEVEFRCFFKREEVELSFLSWEELVEFSFLNSDLERELGQ</sequence>
<reference evidence="2" key="1">
    <citation type="submission" date="2013-09" db="EMBL/GenBank/DDBJ databases">
        <title>Corchorus olitorius genome sequencing.</title>
        <authorList>
            <person name="Alam M."/>
            <person name="Haque M.S."/>
            <person name="Islam M.S."/>
            <person name="Emdad E.M."/>
            <person name="Islam M.M."/>
            <person name="Ahmed B."/>
            <person name="Halim A."/>
            <person name="Hossen Q.M.M."/>
            <person name="Hossain M.Z."/>
            <person name="Ahmed R."/>
            <person name="Khan M.M."/>
            <person name="Islam R."/>
            <person name="Rashid M.M."/>
            <person name="Khan S.A."/>
            <person name="Rahman M.S."/>
            <person name="Alam M."/>
            <person name="Yahiya A.S."/>
            <person name="Khan M.S."/>
            <person name="Azam M.S."/>
            <person name="Haque T."/>
            <person name="Lashkar M.Z.H."/>
            <person name="Akhand A.I."/>
            <person name="Morshed G."/>
            <person name="Roy S."/>
            <person name="Uddin K.S."/>
            <person name="Rabeya T."/>
            <person name="Hossain A.S."/>
            <person name="Chowdhury A."/>
            <person name="Snigdha A.R."/>
            <person name="Mortoza M.S."/>
            <person name="Matin S.A."/>
            <person name="Hoque S.M.E."/>
            <person name="Islam M.K."/>
            <person name="Roy D.K."/>
            <person name="Haider R."/>
            <person name="Moosa M.M."/>
            <person name="Elias S.M."/>
            <person name="Hasan A.M."/>
            <person name="Jahan S."/>
            <person name="Shafiuddin M."/>
            <person name="Mahmood N."/>
            <person name="Shommy N.S."/>
        </authorList>
    </citation>
    <scope>NUCLEOTIDE SEQUENCE [LARGE SCALE GENOMIC DNA]</scope>
    <source>
        <strain evidence="2">cv. O-4</strain>
    </source>
</reference>
<gene>
    <name evidence="1" type="ORF">COLO4_24781</name>
</gene>
<keyword evidence="2" id="KW-1185">Reference proteome</keyword>
<dbReference type="Proteomes" id="UP000187203">
    <property type="component" value="Unassembled WGS sequence"/>
</dbReference>
<dbReference type="EMBL" id="AWUE01018770">
    <property type="protein sequence ID" value="OMO78341.1"/>
    <property type="molecule type" value="Genomic_DNA"/>
</dbReference>
<protein>
    <submittedName>
        <fullName evidence="1">Uncharacterized protein</fullName>
    </submittedName>
</protein>
<dbReference type="AlphaFoldDB" id="A0A1R3I741"/>
<comment type="caution">
    <text evidence="1">The sequence shown here is derived from an EMBL/GenBank/DDBJ whole genome shotgun (WGS) entry which is preliminary data.</text>
</comment>
<proteinExistence type="predicted"/>
<accession>A0A1R3I741</accession>
<evidence type="ECO:0000313" key="1">
    <source>
        <dbReference type="EMBL" id="OMO78341.1"/>
    </source>
</evidence>
<evidence type="ECO:0000313" key="2">
    <source>
        <dbReference type="Proteomes" id="UP000187203"/>
    </source>
</evidence>